<evidence type="ECO:0000313" key="2">
    <source>
        <dbReference type="Proteomes" id="UP000309128"/>
    </source>
</evidence>
<sequence>MIVKLSPAFEIRAALATWRERAAAAREATVTGHGQEWLPWYGVAHVQPDPSPPSIIGEISQGPGTEPAVKNPGQALVAHHRYVHDREEAWYESMFIAGPLDARLALWIVLTGPDLADPITALLEPIADAMEDHDASEQYAGPGLTGPDRRRVVVDDRGRVRHDWTAALALARRLSMPASALNDPQGTAEPRACNGLCVTIADVGTASDIGHVPDLATFPHPGCERHAAGAGRVPRSCPPS</sequence>
<proteinExistence type="predicted"/>
<dbReference type="EMBL" id="VCKY01000274">
    <property type="protein sequence ID" value="TMR08723.1"/>
    <property type="molecule type" value="Genomic_DNA"/>
</dbReference>
<organism evidence="1 2">
    <name type="scientific">Nonomuraea turkmeniaca</name>
    <dbReference type="NCBI Taxonomy" id="103838"/>
    <lineage>
        <taxon>Bacteria</taxon>
        <taxon>Bacillati</taxon>
        <taxon>Actinomycetota</taxon>
        <taxon>Actinomycetes</taxon>
        <taxon>Streptosporangiales</taxon>
        <taxon>Streptosporangiaceae</taxon>
        <taxon>Nonomuraea</taxon>
    </lineage>
</organism>
<comment type="caution">
    <text evidence="1">The sequence shown here is derived from an EMBL/GenBank/DDBJ whole genome shotgun (WGS) entry which is preliminary data.</text>
</comment>
<evidence type="ECO:0000313" key="1">
    <source>
        <dbReference type="EMBL" id="TMR08723.1"/>
    </source>
</evidence>
<gene>
    <name evidence="1" type="ORF">ETD86_46605</name>
</gene>
<protein>
    <submittedName>
        <fullName evidence="1">Uncharacterized protein</fullName>
    </submittedName>
</protein>
<dbReference type="AlphaFoldDB" id="A0A5S4EYE5"/>
<keyword evidence="2" id="KW-1185">Reference proteome</keyword>
<accession>A0A5S4EYE5</accession>
<name>A0A5S4EYE5_9ACTN</name>
<dbReference type="Proteomes" id="UP000309128">
    <property type="component" value="Unassembled WGS sequence"/>
</dbReference>
<reference evidence="1 2" key="1">
    <citation type="submission" date="2019-05" db="EMBL/GenBank/DDBJ databases">
        <title>Draft genome sequence of Nonomuraea turkmeniaca DSM 43926.</title>
        <authorList>
            <person name="Saricaoglu S."/>
            <person name="Isik K."/>
        </authorList>
    </citation>
    <scope>NUCLEOTIDE SEQUENCE [LARGE SCALE GENOMIC DNA]</scope>
    <source>
        <strain evidence="1 2">DSM 43926</strain>
    </source>
</reference>
<dbReference type="RefSeq" id="WP_138673044.1">
    <property type="nucleotide sequence ID" value="NZ_VCKY01000274.1"/>
</dbReference>